<keyword evidence="2 5" id="KW-0728">SH3 domain</keyword>
<evidence type="ECO:0000256" key="3">
    <source>
        <dbReference type="ARBA" id="ARBA00022490"/>
    </source>
</evidence>
<feature type="region of interest" description="Disordered" evidence="7">
    <location>
        <begin position="1813"/>
        <end position="1863"/>
    </location>
</feature>
<reference evidence="11" key="1">
    <citation type="journal article" date="2020" name="Stud. Mycol.">
        <title>101 Dothideomycetes genomes: a test case for predicting lifestyles and emergence of pathogens.</title>
        <authorList>
            <person name="Haridas S."/>
            <person name="Albert R."/>
            <person name="Binder M."/>
            <person name="Bloem J."/>
            <person name="Labutti K."/>
            <person name="Salamov A."/>
            <person name="Andreopoulos B."/>
            <person name="Baker S."/>
            <person name="Barry K."/>
            <person name="Bills G."/>
            <person name="Bluhm B."/>
            <person name="Cannon C."/>
            <person name="Castanera R."/>
            <person name="Culley D."/>
            <person name="Daum C."/>
            <person name="Ezra D."/>
            <person name="Gonzalez J."/>
            <person name="Henrissat B."/>
            <person name="Kuo A."/>
            <person name="Liang C."/>
            <person name="Lipzen A."/>
            <person name="Lutzoni F."/>
            <person name="Magnuson J."/>
            <person name="Mondo S."/>
            <person name="Nolan M."/>
            <person name="Ohm R."/>
            <person name="Pangilinan J."/>
            <person name="Park H.-J."/>
            <person name="Ramirez L."/>
            <person name="Alfaro M."/>
            <person name="Sun H."/>
            <person name="Tritt A."/>
            <person name="Yoshinaga Y."/>
            <person name="Zwiers L.-H."/>
            <person name="Turgeon B."/>
            <person name="Goodwin S."/>
            <person name="Spatafora J."/>
            <person name="Crous P."/>
            <person name="Grigoriev I."/>
        </authorList>
    </citation>
    <scope>NUCLEOTIDE SEQUENCE</scope>
    <source>
        <strain evidence="11">CBS 480.64</strain>
    </source>
</reference>
<evidence type="ECO:0000256" key="2">
    <source>
        <dbReference type="ARBA" id="ARBA00022443"/>
    </source>
</evidence>
<dbReference type="CDD" id="cd11684">
    <property type="entry name" value="DHR2_DOCK"/>
    <property type="match status" value="1"/>
</dbReference>
<dbReference type="GO" id="GO:0007264">
    <property type="term" value="P:small GTPase-mediated signal transduction"/>
    <property type="evidence" value="ECO:0007669"/>
    <property type="project" value="InterPro"/>
</dbReference>
<sequence>MPWKPLPSVAFAICTYPFKADGPDDLPLQIGDCLYLVEQGGKDGEWCRGYLVGFPSILAGLKNAPSRRQDAQIYTGIFPRNCVQVREVIGAAGSTAPIGPRVGQENSYDPQTRRKAQAQHAWRLSRALSRRVSLGSKNQSRQSLVSKEAPPRPAGAPKPPAPVPLLRVGDETSNSSKEPLIDEIASCLREWHDAHLHNVLLTRSYVQLSKIQDLVKRVDQSRKQLMHDVLTAKELAKLREETVWNLVAGNKMMGEEVIVRSSEVKGRILTANDSLIEMTKLQANMSILERSPLPPVDLHMLYHVLVDIRSLICDYEPPATLYLHLCTKEPGEPLRRLTESYAISLPMVESSRHEQSKCLFADLSAQDIGIGAGTNSLYVVFKLNAEQPVRSRANSLSTTRPRMGSSSGTIKHGSVRGRRGVFGGPRKKDSHDLSKQSSFSRVELVDGNQSSQTQFTELKEGRTVKRLVGVGAFEIGKVARDQTEGDRSVTMWVPSAMNDGNSDDEDWEVIRDLSGSASGYFSRVSAVKRFDVYATAFASSDLDALVRSEPTKLLGVPRTPKLDFSGVPSKKRSDIYLTLTEPVFPPDAALSHSKLGPIPLISRCPEFLANLQLTLEVRNASGQRINDCIFTASNHDAHTAWRTTAVEMGERWNQTIKLSVPAQDVPGCHIVMSIADAPNFPFALAWVPFWENGAFVRDGSHQVVLYLYDEHSSSTVDGKGAYLSLPPWQRKTESGQVNVTTISLQTFLCSTEYSQDPTLLGLLRWRYAPPTKLLELLERFPFIPEIELVKLLSDVFAALFEILHDYANSSGYEGLIFHCFVILLGIAKDRRFNVDNVIDRYALTRHEWPYASECLMRAYQRLLSNPMDPGNSRKLRATLKVGDQMLKLIIDTRKEPPKKEKVNATHERHATFSKDLGNLFVALMALMRNPMPVLLGTQTLVVQHFHTWLPELQSIMKPSEILEIATDLLDACAHANGMMALYRIILIFNYSHLDVFKLPEVHQTFMTNTVKWLSPYWGHEAAVTEQWRNQVRLCCSVVVAQMDGLNSELRQYVPAMIESYFILQRAKREPKSSFSLLFPSNFPFQTRPTQSALHTDEAMLELSALIAAALVMPGKLSFPGDTSAVLEQALKFWQSVLSCEAVPKKWLSLYVSHHRFAMRSLERISSILIDALPDVVAPNAAEAIEFDTPIWRTFFDTLFAVICSPTMALESFPEQKRRAVWKIAGDVREDGARLLQRTWSAIGWQTEEDEVKLHGFERLGGYQVQFVPELVPPVVELCLSVHASLREVAIEVLRSMIISTWEIDQDLGIIQTAIIDCLDRICRAKPVTETYLHGALVTEVYNRFRPLKNTGWNDLYVAVGDMLGKISELLGRLVTVHHGEVDEASQIVETLQLLELLKDVQSNEAYVRHVHRLTSLNAAAGYLAEAGLALRLHANHYPWDPLMSLTELNDPKMPAQTAFERKEALYFEMCRYFERGQCWQRALETYHELAAQYEHNVFDFAKLARCQRAIAGVYERIARGEARNPRYFRVLFQGSGFSTSLRDKQFIYEGLPQDRMSSFEEKLLQQYPQAQIARGRLDPGAEGQFLQVSAVNPNKDLEHVVYQRTKVTQAIREHALLSAPQKFSITTRHPAHNVPLTEQEVEKIIYTTAEPFPVFLRRSEITHMETITLSPIQAAIERATRKTQELLALERRIIKGEDESGAREILTNDLMFSVDPHSESSVARYRGLLKSTSDSIEYDPMRKALHIALLDHTLAIKRCLSLYSRSAYLATQAELLPRFTSTYEPEIAILFPKTGVILGQPEIEEPSLIDVSTQHISSHSHIPGENTEERETEPPRGRKRPSISGLRSRSGSHRRSESRTRERSLVKRLSFLRLQDDDKQARDAGGEEGRSWNKRLSILRNGVIG</sequence>
<comment type="similarity">
    <text evidence="6">Belongs to the DOCK family.</text>
</comment>
<dbReference type="PROSITE" id="PS50002">
    <property type="entry name" value="SH3"/>
    <property type="match status" value="1"/>
</dbReference>
<evidence type="ECO:0000256" key="5">
    <source>
        <dbReference type="PROSITE-ProRule" id="PRU00192"/>
    </source>
</evidence>
<dbReference type="InterPro" id="IPR042455">
    <property type="entry name" value="DOCK_N_sub1"/>
</dbReference>
<dbReference type="GO" id="GO:0005886">
    <property type="term" value="C:plasma membrane"/>
    <property type="evidence" value="ECO:0007669"/>
    <property type="project" value="TreeGrafter"/>
</dbReference>
<dbReference type="InterPro" id="IPR056372">
    <property type="entry name" value="TPR_DOCK"/>
</dbReference>
<evidence type="ECO:0000256" key="7">
    <source>
        <dbReference type="SAM" id="MobiDB-lite"/>
    </source>
</evidence>
<dbReference type="GO" id="GO:0005085">
    <property type="term" value="F:guanyl-nucleotide exchange factor activity"/>
    <property type="evidence" value="ECO:0007669"/>
    <property type="project" value="InterPro"/>
</dbReference>
<dbReference type="Pfam" id="PF23554">
    <property type="entry name" value="TPR_DOCK"/>
    <property type="match status" value="2"/>
</dbReference>
<evidence type="ECO:0000256" key="4">
    <source>
        <dbReference type="ARBA" id="ARBA00022553"/>
    </source>
</evidence>
<keyword evidence="3" id="KW-0963">Cytoplasm</keyword>
<evidence type="ECO:0000256" key="1">
    <source>
        <dbReference type="ARBA" id="ARBA00004496"/>
    </source>
</evidence>
<dbReference type="SUPFAM" id="SSF50044">
    <property type="entry name" value="SH3-domain"/>
    <property type="match status" value="1"/>
</dbReference>
<evidence type="ECO:0000313" key="11">
    <source>
        <dbReference type="EMBL" id="KAF2858132.1"/>
    </source>
</evidence>
<protein>
    <recommendedName>
        <fullName evidence="13">SH3 domain-containing protein</fullName>
    </recommendedName>
</protein>
<dbReference type="PANTHER" id="PTHR45653">
    <property type="entry name" value="DEDICATOR OF CYTOKINESIS"/>
    <property type="match status" value="1"/>
</dbReference>
<dbReference type="InterPro" id="IPR026791">
    <property type="entry name" value="DOCK"/>
</dbReference>
<dbReference type="Pfam" id="PF16172">
    <property type="entry name" value="DOCK_N"/>
    <property type="match status" value="1"/>
</dbReference>
<dbReference type="Gene3D" id="2.30.30.40">
    <property type="entry name" value="SH3 Domains"/>
    <property type="match status" value="1"/>
</dbReference>
<dbReference type="GO" id="GO:0005737">
    <property type="term" value="C:cytoplasm"/>
    <property type="evidence" value="ECO:0007669"/>
    <property type="project" value="UniProtKB-SubCell"/>
</dbReference>
<evidence type="ECO:0000259" key="8">
    <source>
        <dbReference type="PROSITE" id="PS50002"/>
    </source>
</evidence>
<keyword evidence="4" id="KW-0597">Phosphoprotein</keyword>
<feature type="domain" description="SH3" evidence="8">
    <location>
        <begin position="7"/>
        <end position="88"/>
    </location>
</feature>
<proteinExistence type="inferred from homology"/>
<feature type="region of interest" description="Disordered" evidence="7">
    <location>
        <begin position="94"/>
        <end position="175"/>
    </location>
</feature>
<dbReference type="InterPro" id="IPR032376">
    <property type="entry name" value="DOCK_N"/>
</dbReference>
<feature type="domain" description="C2 DOCK-type" evidence="9">
    <location>
        <begin position="572"/>
        <end position="747"/>
    </location>
</feature>
<dbReference type="InterPro" id="IPR027007">
    <property type="entry name" value="C2_DOCK-type_domain"/>
</dbReference>
<evidence type="ECO:0000259" key="10">
    <source>
        <dbReference type="PROSITE" id="PS51651"/>
    </source>
</evidence>
<feature type="domain" description="DOCKER" evidence="10">
    <location>
        <begin position="1397"/>
        <end position="1799"/>
    </location>
</feature>
<dbReference type="Gene3D" id="2.60.40.150">
    <property type="entry name" value="C2 domain"/>
    <property type="match status" value="1"/>
</dbReference>
<keyword evidence="12" id="KW-1185">Reference proteome</keyword>
<dbReference type="InterPro" id="IPR036028">
    <property type="entry name" value="SH3-like_dom_sf"/>
</dbReference>
<dbReference type="SMART" id="SM00326">
    <property type="entry name" value="SH3"/>
    <property type="match status" value="1"/>
</dbReference>
<dbReference type="InterPro" id="IPR043161">
    <property type="entry name" value="DOCK_C_lobe_A"/>
</dbReference>
<dbReference type="InterPro" id="IPR027357">
    <property type="entry name" value="DOCKER_dom"/>
</dbReference>
<gene>
    <name evidence="11" type="ORF">K470DRAFT_221917</name>
</gene>
<dbReference type="CDD" id="cd00174">
    <property type="entry name" value="SH3"/>
    <property type="match status" value="1"/>
</dbReference>
<evidence type="ECO:0000256" key="6">
    <source>
        <dbReference type="PROSITE-ProRule" id="PRU00983"/>
    </source>
</evidence>
<feature type="compositionally biased region" description="Basic and acidic residues" evidence="7">
    <location>
        <begin position="1827"/>
        <end position="1836"/>
    </location>
</feature>
<feature type="compositionally biased region" description="Pro residues" evidence="7">
    <location>
        <begin position="151"/>
        <end position="163"/>
    </location>
</feature>
<evidence type="ECO:0000259" key="9">
    <source>
        <dbReference type="PROSITE" id="PS51650"/>
    </source>
</evidence>
<dbReference type="Proteomes" id="UP000799421">
    <property type="component" value="Unassembled WGS sequence"/>
</dbReference>
<dbReference type="GO" id="GO:0031267">
    <property type="term" value="F:small GTPase binding"/>
    <property type="evidence" value="ECO:0007669"/>
    <property type="project" value="TreeGrafter"/>
</dbReference>
<feature type="compositionally biased region" description="Basic and acidic residues" evidence="7">
    <location>
        <begin position="1854"/>
        <end position="1863"/>
    </location>
</feature>
<evidence type="ECO:0000313" key="12">
    <source>
        <dbReference type="Proteomes" id="UP000799421"/>
    </source>
</evidence>
<dbReference type="PROSITE" id="PS51651">
    <property type="entry name" value="DOCKER"/>
    <property type="match status" value="1"/>
</dbReference>
<dbReference type="PANTHER" id="PTHR45653:SF10">
    <property type="entry name" value="MYOBLAST CITY, ISOFORM B"/>
    <property type="match status" value="1"/>
</dbReference>
<comment type="subcellular location">
    <subcellularLocation>
        <location evidence="1">Cytoplasm</location>
    </subcellularLocation>
</comment>
<dbReference type="Pfam" id="PF14429">
    <property type="entry name" value="DOCK-C2"/>
    <property type="match status" value="1"/>
</dbReference>
<dbReference type="InterPro" id="IPR035892">
    <property type="entry name" value="C2_domain_sf"/>
</dbReference>
<dbReference type="InterPro" id="IPR001452">
    <property type="entry name" value="SH3_domain"/>
</dbReference>
<dbReference type="OrthoDB" id="18896at2759"/>
<feature type="compositionally biased region" description="Polar residues" evidence="7">
    <location>
        <begin position="392"/>
        <end position="409"/>
    </location>
</feature>
<feature type="compositionally biased region" description="Low complexity" evidence="7">
    <location>
        <begin position="124"/>
        <end position="136"/>
    </location>
</feature>
<dbReference type="CDD" id="cd08679">
    <property type="entry name" value="C2_DOCK180_related"/>
    <property type="match status" value="1"/>
</dbReference>
<feature type="region of interest" description="Disordered" evidence="7">
    <location>
        <begin position="392"/>
        <end position="442"/>
    </location>
</feature>
<dbReference type="PROSITE" id="PS51650">
    <property type="entry name" value="C2_DOCK"/>
    <property type="match status" value="1"/>
</dbReference>
<evidence type="ECO:0008006" key="13">
    <source>
        <dbReference type="Google" id="ProtNLM"/>
    </source>
</evidence>
<dbReference type="Gene3D" id="1.20.1270.350">
    <property type="entry name" value="Dedicator of cytokinesis N-terminal subdomain"/>
    <property type="match status" value="1"/>
</dbReference>
<accession>A0A6A7BST0</accession>
<dbReference type="EMBL" id="MU006017">
    <property type="protein sequence ID" value="KAF2858132.1"/>
    <property type="molecule type" value="Genomic_DNA"/>
</dbReference>
<dbReference type="Gene3D" id="1.25.40.410">
    <property type="match status" value="1"/>
</dbReference>
<name>A0A6A7BST0_9PEZI</name>
<organism evidence="11 12">
    <name type="scientific">Piedraia hortae CBS 480.64</name>
    <dbReference type="NCBI Taxonomy" id="1314780"/>
    <lineage>
        <taxon>Eukaryota</taxon>
        <taxon>Fungi</taxon>
        <taxon>Dikarya</taxon>
        <taxon>Ascomycota</taxon>
        <taxon>Pezizomycotina</taxon>
        <taxon>Dothideomycetes</taxon>
        <taxon>Dothideomycetidae</taxon>
        <taxon>Capnodiales</taxon>
        <taxon>Piedraiaceae</taxon>
        <taxon>Piedraia</taxon>
    </lineage>
</organism>